<evidence type="ECO:0000313" key="3">
    <source>
        <dbReference type="Proteomes" id="UP000287651"/>
    </source>
</evidence>
<evidence type="ECO:0000313" key="2">
    <source>
        <dbReference type="EMBL" id="RRT48250.1"/>
    </source>
</evidence>
<feature type="region of interest" description="Disordered" evidence="1">
    <location>
        <begin position="1"/>
        <end position="25"/>
    </location>
</feature>
<proteinExistence type="predicted"/>
<name>A0A426Y974_ENSVE</name>
<gene>
    <name evidence="2" type="ORF">B296_00043563</name>
</gene>
<comment type="caution">
    <text evidence="2">The sequence shown here is derived from an EMBL/GenBank/DDBJ whole genome shotgun (WGS) entry which is preliminary data.</text>
</comment>
<dbReference type="Proteomes" id="UP000287651">
    <property type="component" value="Unassembled WGS sequence"/>
</dbReference>
<feature type="compositionally biased region" description="Basic and acidic residues" evidence="1">
    <location>
        <begin position="13"/>
        <end position="24"/>
    </location>
</feature>
<organism evidence="2 3">
    <name type="scientific">Ensete ventricosum</name>
    <name type="common">Abyssinian banana</name>
    <name type="synonym">Musa ensete</name>
    <dbReference type="NCBI Taxonomy" id="4639"/>
    <lineage>
        <taxon>Eukaryota</taxon>
        <taxon>Viridiplantae</taxon>
        <taxon>Streptophyta</taxon>
        <taxon>Embryophyta</taxon>
        <taxon>Tracheophyta</taxon>
        <taxon>Spermatophyta</taxon>
        <taxon>Magnoliopsida</taxon>
        <taxon>Liliopsida</taxon>
        <taxon>Zingiberales</taxon>
        <taxon>Musaceae</taxon>
        <taxon>Ensete</taxon>
    </lineage>
</organism>
<evidence type="ECO:0000256" key="1">
    <source>
        <dbReference type="SAM" id="MobiDB-lite"/>
    </source>
</evidence>
<sequence>MSDLWAGSSIEHPVGKKPAEEHPTLKKPVVAACEENPAPARLLERIPCEATSYDRWEEASGGASRWNRGVAYEAECRVWPLVSMGRRSCRPSTLEIVDCRSDHRPSMPEIADYRSDRHPSTPEITMEILIAEQLWTQHRSQRSRPLPTLLPACRSQGEREAAFPSANRSREC</sequence>
<protein>
    <submittedName>
        <fullName evidence="2">Uncharacterized protein</fullName>
    </submittedName>
</protein>
<accession>A0A426Y974</accession>
<reference evidence="2 3" key="1">
    <citation type="journal article" date="2014" name="Agronomy (Basel)">
        <title>A Draft Genome Sequence for Ensete ventricosum, the Drought-Tolerant Tree Against Hunger.</title>
        <authorList>
            <person name="Harrison J."/>
            <person name="Moore K.A."/>
            <person name="Paszkiewicz K."/>
            <person name="Jones T."/>
            <person name="Grant M."/>
            <person name="Ambacheew D."/>
            <person name="Muzemil S."/>
            <person name="Studholme D.J."/>
        </authorList>
    </citation>
    <scope>NUCLEOTIDE SEQUENCE [LARGE SCALE GENOMIC DNA]</scope>
</reference>
<dbReference type="EMBL" id="AMZH03014081">
    <property type="protein sequence ID" value="RRT48250.1"/>
    <property type="molecule type" value="Genomic_DNA"/>
</dbReference>
<dbReference type="AlphaFoldDB" id="A0A426Y974"/>